<comment type="similarity">
    <text evidence="1">Belongs to the LysR transcriptional regulatory family.</text>
</comment>
<keyword evidence="2" id="KW-0805">Transcription regulation</keyword>
<dbReference type="Pfam" id="PF03466">
    <property type="entry name" value="LysR_substrate"/>
    <property type="match status" value="1"/>
</dbReference>
<dbReference type="InterPro" id="IPR000847">
    <property type="entry name" value="LysR_HTH_N"/>
</dbReference>
<evidence type="ECO:0000313" key="7">
    <source>
        <dbReference type="Proteomes" id="UP001501671"/>
    </source>
</evidence>
<dbReference type="CDD" id="cd08432">
    <property type="entry name" value="PBP2_GcdR_TrpI_HvrB_AmpR_like"/>
    <property type="match status" value="1"/>
</dbReference>
<protein>
    <submittedName>
        <fullName evidence="6">Transcriptional regulator GcvA</fullName>
    </submittedName>
</protein>
<dbReference type="SUPFAM" id="SSF46785">
    <property type="entry name" value="Winged helix' DNA-binding domain"/>
    <property type="match status" value="1"/>
</dbReference>
<accession>A0ABP8GSY7</accession>
<gene>
    <name evidence="6" type="ORF">GCM10023144_16400</name>
</gene>
<keyword evidence="3" id="KW-0238">DNA-binding</keyword>
<comment type="caution">
    <text evidence="6">The sequence shown here is derived from an EMBL/GenBank/DDBJ whole genome shotgun (WGS) entry which is preliminary data.</text>
</comment>
<name>A0ABP8GSY7_9BURK</name>
<keyword evidence="7" id="KW-1185">Reference proteome</keyword>
<dbReference type="Gene3D" id="3.40.190.10">
    <property type="entry name" value="Periplasmic binding protein-like II"/>
    <property type="match status" value="2"/>
</dbReference>
<evidence type="ECO:0000256" key="3">
    <source>
        <dbReference type="ARBA" id="ARBA00023125"/>
    </source>
</evidence>
<evidence type="ECO:0000256" key="2">
    <source>
        <dbReference type="ARBA" id="ARBA00023015"/>
    </source>
</evidence>
<evidence type="ECO:0000256" key="4">
    <source>
        <dbReference type="ARBA" id="ARBA00023163"/>
    </source>
</evidence>
<proteinExistence type="inferred from homology"/>
<sequence length="329" mass="36247">MKPRLPPLNPLRTFEAAARHRSFTQAARELHVTPGAVSRQIVVLERHLGVRLFERAGREVRLTALGQRYLEDLGDAFDRIGSATRKLAEAGGDRPLHIWCPMTFAMRWLVPHLPAFHSAHPGRDAVFTTSLKPVDFNVHDADVAIRMGRGDWPGVACEYLVGIELTPVCSPRLLAARPLARPADLARHTLLHSEARPSHWELWLAGAGAGADDIDPQHGMTFESVSLAYQAAIEGMGVAMGQYALVEADLAHGRLVAPLAHCQPIEDAFYLIYPERLEHDAHLCAFRDWILDVARAEERQRRAAIAARARAMAAAEAPGRQRAGRLPAA</sequence>
<dbReference type="PANTHER" id="PTHR30537:SF74">
    <property type="entry name" value="HTH-TYPE TRANSCRIPTIONAL REGULATOR TRPI"/>
    <property type="match status" value="1"/>
</dbReference>
<dbReference type="SUPFAM" id="SSF53850">
    <property type="entry name" value="Periplasmic binding protein-like II"/>
    <property type="match status" value="1"/>
</dbReference>
<dbReference type="PROSITE" id="PS50931">
    <property type="entry name" value="HTH_LYSR"/>
    <property type="match status" value="1"/>
</dbReference>
<dbReference type="Pfam" id="PF00126">
    <property type="entry name" value="HTH_1"/>
    <property type="match status" value="1"/>
</dbReference>
<evidence type="ECO:0000256" key="1">
    <source>
        <dbReference type="ARBA" id="ARBA00009437"/>
    </source>
</evidence>
<dbReference type="Gene3D" id="1.10.10.10">
    <property type="entry name" value="Winged helix-like DNA-binding domain superfamily/Winged helix DNA-binding domain"/>
    <property type="match status" value="1"/>
</dbReference>
<evidence type="ECO:0000313" key="6">
    <source>
        <dbReference type="EMBL" id="GAA4329510.1"/>
    </source>
</evidence>
<feature type="domain" description="HTH lysR-type" evidence="5">
    <location>
        <begin position="6"/>
        <end position="63"/>
    </location>
</feature>
<dbReference type="InterPro" id="IPR005119">
    <property type="entry name" value="LysR_subst-bd"/>
</dbReference>
<dbReference type="InterPro" id="IPR058163">
    <property type="entry name" value="LysR-type_TF_proteobact-type"/>
</dbReference>
<dbReference type="PRINTS" id="PR00039">
    <property type="entry name" value="HTHLYSR"/>
</dbReference>
<dbReference type="InterPro" id="IPR036388">
    <property type="entry name" value="WH-like_DNA-bd_sf"/>
</dbReference>
<organism evidence="6 7">
    <name type="scientific">Pigmentiphaga soli</name>
    <dbReference type="NCBI Taxonomy" id="1007095"/>
    <lineage>
        <taxon>Bacteria</taxon>
        <taxon>Pseudomonadati</taxon>
        <taxon>Pseudomonadota</taxon>
        <taxon>Betaproteobacteria</taxon>
        <taxon>Burkholderiales</taxon>
        <taxon>Alcaligenaceae</taxon>
        <taxon>Pigmentiphaga</taxon>
    </lineage>
</organism>
<dbReference type="InterPro" id="IPR036390">
    <property type="entry name" value="WH_DNA-bd_sf"/>
</dbReference>
<evidence type="ECO:0000259" key="5">
    <source>
        <dbReference type="PROSITE" id="PS50931"/>
    </source>
</evidence>
<keyword evidence="4" id="KW-0804">Transcription</keyword>
<dbReference type="NCBIfam" id="NF008352">
    <property type="entry name" value="PRK11139.1"/>
    <property type="match status" value="1"/>
</dbReference>
<dbReference type="EMBL" id="BAABFO010000006">
    <property type="protein sequence ID" value="GAA4329510.1"/>
    <property type="molecule type" value="Genomic_DNA"/>
</dbReference>
<dbReference type="Proteomes" id="UP001501671">
    <property type="component" value="Unassembled WGS sequence"/>
</dbReference>
<dbReference type="RefSeq" id="WP_345248175.1">
    <property type="nucleotide sequence ID" value="NZ_BAABFO010000006.1"/>
</dbReference>
<dbReference type="PANTHER" id="PTHR30537">
    <property type="entry name" value="HTH-TYPE TRANSCRIPTIONAL REGULATOR"/>
    <property type="match status" value="1"/>
</dbReference>
<reference evidence="7" key="1">
    <citation type="journal article" date="2019" name="Int. J. Syst. Evol. Microbiol.">
        <title>The Global Catalogue of Microorganisms (GCM) 10K type strain sequencing project: providing services to taxonomists for standard genome sequencing and annotation.</title>
        <authorList>
            <consortium name="The Broad Institute Genomics Platform"/>
            <consortium name="The Broad Institute Genome Sequencing Center for Infectious Disease"/>
            <person name="Wu L."/>
            <person name="Ma J."/>
        </authorList>
    </citation>
    <scope>NUCLEOTIDE SEQUENCE [LARGE SCALE GENOMIC DNA]</scope>
    <source>
        <strain evidence="7">JCM 17666</strain>
    </source>
</reference>